<reference evidence="6" key="5">
    <citation type="submission" date="2025-09" db="UniProtKB">
        <authorList>
            <consortium name="Ensembl"/>
        </authorList>
    </citation>
    <scope>IDENTIFICATION</scope>
</reference>
<dbReference type="AlphaFoldDB" id="A0A4W4HQW3"/>
<dbReference type="GO" id="GO:0005576">
    <property type="term" value="C:extracellular region"/>
    <property type="evidence" value="ECO:0007669"/>
    <property type="project" value="UniProtKB-SubCell"/>
</dbReference>
<organism evidence="6 7">
    <name type="scientific">Electrophorus electricus</name>
    <name type="common">Electric eel</name>
    <name type="synonym">Gymnotus electricus</name>
    <dbReference type="NCBI Taxonomy" id="8005"/>
    <lineage>
        <taxon>Eukaryota</taxon>
        <taxon>Metazoa</taxon>
        <taxon>Chordata</taxon>
        <taxon>Craniata</taxon>
        <taxon>Vertebrata</taxon>
        <taxon>Euteleostomi</taxon>
        <taxon>Actinopterygii</taxon>
        <taxon>Neopterygii</taxon>
        <taxon>Teleostei</taxon>
        <taxon>Ostariophysi</taxon>
        <taxon>Gymnotiformes</taxon>
        <taxon>Gymnotoidei</taxon>
        <taxon>Gymnotidae</taxon>
        <taxon>Electrophorus</taxon>
    </lineage>
</organism>
<feature type="compositionally biased region" description="Polar residues" evidence="4">
    <location>
        <begin position="241"/>
        <end position="255"/>
    </location>
</feature>
<dbReference type="PRINTS" id="PR00262">
    <property type="entry name" value="IL1HBGF"/>
</dbReference>
<feature type="signal peptide" evidence="5">
    <location>
        <begin position="1"/>
        <end position="28"/>
    </location>
</feature>
<keyword evidence="7" id="KW-1185">Reference proteome</keyword>
<dbReference type="InterPro" id="IPR008996">
    <property type="entry name" value="IL1/FGF"/>
</dbReference>
<sequence length="255" mass="28907">MRKTGHLNMHSLFALWLAALQGCRPADAAPNASPLQGSNWGNPRRYIHLQTTTDLHNFYLEITLNGLVRKTTNRGSYSVILLKAETRDRIAIFGVKSNRFLCMDGEGSLFTSTVCNRDDCLFYHKLLENHRDIYYSTKNGILLNLDGKRQMYSAGQNLAQSSIFLSEKNTIPLERLQHRERRNRQVDPSDPLSALRFGEDADSRAVQEDDTDQDVDPSEDRNISRETLILPSDDDPWDLIQSRNPSSPRISGTVG</sequence>
<feature type="chain" id="PRO_5044208702" description="Fibroblast growth factor 23" evidence="5">
    <location>
        <begin position="29"/>
        <end position="255"/>
    </location>
</feature>
<dbReference type="GeneID" id="113578091"/>
<dbReference type="OMA" id="PSTHDPW"/>
<comment type="subcellular location">
    <subcellularLocation>
        <location evidence="1">Secreted</location>
    </subcellularLocation>
</comment>
<evidence type="ECO:0000256" key="2">
    <source>
        <dbReference type="ARBA" id="ARBA00007936"/>
    </source>
</evidence>
<feature type="region of interest" description="Disordered" evidence="4">
    <location>
        <begin position="178"/>
        <end position="255"/>
    </location>
</feature>
<keyword evidence="3" id="KW-0964">Secreted</keyword>
<reference evidence="7" key="1">
    <citation type="journal article" date="2014" name="Science">
        <title>Nonhuman genetics. Genomic basis for the convergent evolution of electric organs.</title>
        <authorList>
            <person name="Gallant J.R."/>
            <person name="Traeger L.L."/>
            <person name="Volkening J.D."/>
            <person name="Moffett H."/>
            <person name="Chen P.H."/>
            <person name="Novina C.D."/>
            <person name="Phillips G.N.Jr."/>
            <person name="Anand R."/>
            <person name="Wells G.B."/>
            <person name="Pinch M."/>
            <person name="Guth R."/>
            <person name="Unguez G.A."/>
            <person name="Albert J.S."/>
            <person name="Zakon H.H."/>
            <person name="Samanta M.P."/>
            <person name="Sussman M.R."/>
        </authorList>
    </citation>
    <scope>NUCLEOTIDE SEQUENCE [LARGE SCALE GENOMIC DNA]</scope>
</reference>
<dbReference type="GO" id="GO:0008083">
    <property type="term" value="F:growth factor activity"/>
    <property type="evidence" value="ECO:0007669"/>
    <property type="project" value="InterPro"/>
</dbReference>
<evidence type="ECO:0000256" key="5">
    <source>
        <dbReference type="SAM" id="SignalP"/>
    </source>
</evidence>
<dbReference type="SUPFAM" id="SSF50353">
    <property type="entry name" value="Cytokine"/>
    <property type="match status" value="1"/>
</dbReference>
<dbReference type="STRING" id="8005.ENSEEEP00000051201"/>
<dbReference type="InterPro" id="IPR002209">
    <property type="entry name" value="Fibroblast_GF_fam"/>
</dbReference>
<comment type="similarity">
    <text evidence="2">Belongs to the heparin-binding growth factors family.</text>
</comment>
<dbReference type="Proteomes" id="UP000314983">
    <property type="component" value="Chromosome 2"/>
</dbReference>
<dbReference type="Ensembl" id="ENSEEET00000051757.2">
    <property type="protein sequence ID" value="ENSEEEP00000051201.2"/>
    <property type="gene ID" value="ENSEEEG00000024031.2"/>
</dbReference>
<evidence type="ECO:0000313" key="7">
    <source>
        <dbReference type="Proteomes" id="UP000314983"/>
    </source>
</evidence>
<dbReference type="GeneTree" id="ENSGT00940000160821"/>
<dbReference type="Gene3D" id="2.80.10.50">
    <property type="match status" value="1"/>
</dbReference>
<evidence type="ECO:0000256" key="4">
    <source>
        <dbReference type="SAM" id="MobiDB-lite"/>
    </source>
</evidence>
<dbReference type="SMART" id="SM00442">
    <property type="entry name" value="FGF"/>
    <property type="match status" value="1"/>
</dbReference>
<proteinExistence type="inferred from homology"/>
<feature type="compositionally biased region" description="Basic and acidic residues" evidence="4">
    <location>
        <begin position="197"/>
        <end position="207"/>
    </location>
</feature>
<reference evidence="6" key="4">
    <citation type="submission" date="2025-08" db="UniProtKB">
        <authorList>
            <consortium name="Ensembl"/>
        </authorList>
    </citation>
    <scope>IDENTIFICATION</scope>
</reference>
<evidence type="ECO:0000256" key="1">
    <source>
        <dbReference type="ARBA" id="ARBA00004613"/>
    </source>
</evidence>
<reference evidence="6" key="3">
    <citation type="submission" date="2020-05" db="EMBL/GenBank/DDBJ databases">
        <title>Electrophorus electricus (electric eel) genome, fEleEle1, primary haplotype.</title>
        <authorList>
            <person name="Myers G."/>
            <person name="Meyer A."/>
            <person name="Fedrigo O."/>
            <person name="Formenti G."/>
            <person name="Rhie A."/>
            <person name="Tracey A."/>
            <person name="Sims Y."/>
            <person name="Jarvis E.D."/>
        </authorList>
    </citation>
    <scope>NUCLEOTIDE SEQUENCE [LARGE SCALE GENOMIC DNA]</scope>
</reference>
<evidence type="ECO:0000313" key="6">
    <source>
        <dbReference type="Ensembl" id="ENSEEEP00000051201.2"/>
    </source>
</evidence>
<keyword evidence="5" id="KW-0732">Signal</keyword>
<protein>
    <recommendedName>
        <fullName evidence="8">Fibroblast growth factor 23</fullName>
    </recommendedName>
</protein>
<dbReference type="PROSITE" id="PS51257">
    <property type="entry name" value="PROKAR_LIPOPROTEIN"/>
    <property type="match status" value="1"/>
</dbReference>
<dbReference type="RefSeq" id="XP_035390192.1">
    <property type="nucleotide sequence ID" value="XM_035534299.1"/>
</dbReference>
<feature type="compositionally biased region" description="Acidic residues" evidence="4">
    <location>
        <begin position="208"/>
        <end position="217"/>
    </location>
</feature>
<evidence type="ECO:0008006" key="8">
    <source>
        <dbReference type="Google" id="ProtNLM"/>
    </source>
</evidence>
<accession>A0A4W4HQW3</accession>
<evidence type="ECO:0000256" key="3">
    <source>
        <dbReference type="ARBA" id="ARBA00022525"/>
    </source>
</evidence>
<dbReference type="PANTHER" id="PTHR11486">
    <property type="entry name" value="FIBROBLAST GROWTH FACTOR"/>
    <property type="match status" value="1"/>
</dbReference>
<dbReference type="Pfam" id="PF00167">
    <property type="entry name" value="FGF"/>
    <property type="match status" value="1"/>
</dbReference>
<name>A0A4W4HQW3_ELEEL</name>
<reference evidence="7" key="2">
    <citation type="journal article" date="2017" name="Sci. Adv.">
        <title>A tail of two voltages: Proteomic comparison of the three electric organs of the electric eel.</title>
        <authorList>
            <person name="Traeger L.L."/>
            <person name="Sabat G."/>
            <person name="Barrett-Wilt G.A."/>
            <person name="Wells G.B."/>
            <person name="Sussman M.R."/>
        </authorList>
    </citation>
    <scope>NUCLEOTIDE SEQUENCE [LARGE SCALE GENOMIC DNA]</scope>
</reference>
<gene>
    <name evidence="6" type="primary">FGF23</name>
</gene>